<dbReference type="eggNOG" id="ENOG5032Y9Q">
    <property type="taxonomic scope" value="Bacteria"/>
</dbReference>
<evidence type="ECO:0000313" key="2">
    <source>
        <dbReference type="EMBL" id="EFL37201.1"/>
    </source>
</evidence>
<dbReference type="AlphaFoldDB" id="D9XYH1"/>
<gene>
    <name evidence="2" type="ORF">SSRG_00005</name>
</gene>
<protein>
    <submittedName>
        <fullName evidence="2">OmpA/MotB family protein</fullName>
    </submittedName>
</protein>
<proteinExistence type="predicted"/>
<keyword evidence="3" id="KW-1185">Reference proteome</keyword>
<dbReference type="Proteomes" id="UP000002968">
    <property type="component" value="Unassembled WGS sequence"/>
</dbReference>
<feature type="compositionally biased region" description="Low complexity" evidence="1">
    <location>
        <begin position="1"/>
        <end position="10"/>
    </location>
</feature>
<evidence type="ECO:0000313" key="3">
    <source>
        <dbReference type="Proteomes" id="UP000002968"/>
    </source>
</evidence>
<feature type="region of interest" description="Disordered" evidence="1">
    <location>
        <begin position="1"/>
        <end position="29"/>
    </location>
</feature>
<evidence type="ECO:0000256" key="1">
    <source>
        <dbReference type="SAM" id="MobiDB-lite"/>
    </source>
</evidence>
<name>D9XYH1_9ACTN</name>
<dbReference type="EMBL" id="GG657758">
    <property type="protein sequence ID" value="EFL37201.1"/>
    <property type="molecule type" value="Genomic_DNA"/>
</dbReference>
<accession>D9XYH1</accession>
<sequence>MATPAPARGSRPPPRPLGGTPDRSSPTALHLTPRCLPVIRKRGPMHSIPQRCARRPLSGGLVVPWVSVIHGGHAAFGSLDADRARTAVLRCLCQICGQFLDERCYLIVRPADAAHGHSPEPALHPECLPYAAAHCPILNGTATHYRRSPVLATYPAGRPCTDPACPCPSHSPDQGHAARRGSPADRYEAWMIHTRTYRPVFTPDRPGAPTGISVDVPVQRRRLLRTATLTPDQQRLMDLWNALLGES</sequence>
<reference evidence="2" key="1">
    <citation type="submission" date="2009-02" db="EMBL/GenBank/DDBJ databases">
        <title>Annotation of Streptomyces griseoflavus strain Tu4000.</title>
        <authorList>
            <consortium name="The Broad Institute Genome Sequencing Platform"/>
            <consortium name="Broad Institute Microbial Sequencing Center"/>
            <person name="Fischbach M."/>
            <person name="Godfrey P."/>
            <person name="Ward D."/>
            <person name="Young S."/>
            <person name="Zeng Q."/>
            <person name="Koehrsen M."/>
            <person name="Alvarado L."/>
            <person name="Berlin A.M."/>
            <person name="Bochicchio J."/>
            <person name="Borenstein D."/>
            <person name="Chapman S.B."/>
            <person name="Chen Z."/>
            <person name="Engels R."/>
            <person name="Freedman E."/>
            <person name="Gellesch M."/>
            <person name="Goldberg J."/>
            <person name="Griggs A."/>
            <person name="Gujja S."/>
            <person name="Heilman E.R."/>
            <person name="Heiman D.I."/>
            <person name="Hepburn T.A."/>
            <person name="Howarth C."/>
            <person name="Jen D."/>
            <person name="Larson L."/>
            <person name="Lewis B."/>
            <person name="Mehta T."/>
            <person name="Park D."/>
            <person name="Pearson M."/>
            <person name="Richards J."/>
            <person name="Roberts A."/>
            <person name="Saif S."/>
            <person name="Shea T.D."/>
            <person name="Shenoy N."/>
            <person name="Sisk P."/>
            <person name="Stolte C."/>
            <person name="Sykes S.N."/>
            <person name="Thomson T."/>
            <person name="Walk T."/>
            <person name="White J."/>
            <person name="Yandava C."/>
            <person name="Straight P."/>
            <person name="Clardy J."/>
            <person name="Hung D."/>
            <person name="Kolter R."/>
            <person name="Mekalanos J."/>
            <person name="Walker S."/>
            <person name="Walsh C.T."/>
            <person name="Wieland-Brown L.C."/>
            <person name="Haas B."/>
            <person name="Nusbaum C."/>
            <person name="Birren B."/>
        </authorList>
    </citation>
    <scope>NUCLEOTIDE SEQUENCE [LARGE SCALE GENOMIC DNA]</scope>
    <source>
        <strain evidence="2">Tu4000</strain>
    </source>
</reference>
<organism evidence="2 3">
    <name type="scientific">Streptomyces griseoflavus Tu4000</name>
    <dbReference type="NCBI Taxonomy" id="467200"/>
    <lineage>
        <taxon>Bacteria</taxon>
        <taxon>Bacillati</taxon>
        <taxon>Actinomycetota</taxon>
        <taxon>Actinomycetes</taxon>
        <taxon>Kitasatosporales</taxon>
        <taxon>Streptomycetaceae</taxon>
        <taxon>Streptomyces</taxon>
    </lineage>
</organism>
<dbReference type="HOGENOM" id="CLU_1348301_0_0_11"/>
<dbReference type="STRING" id="467200.SSRG_00005"/>